<evidence type="ECO:0000313" key="3">
    <source>
        <dbReference type="WBParaSite" id="HPBE_0000319801-mRNA-1"/>
    </source>
</evidence>
<dbReference type="AlphaFoldDB" id="A0A183FAK6"/>
<reference evidence="1 2" key="1">
    <citation type="submission" date="2018-11" db="EMBL/GenBank/DDBJ databases">
        <authorList>
            <consortium name="Pathogen Informatics"/>
        </authorList>
    </citation>
    <scope>NUCLEOTIDE SEQUENCE [LARGE SCALE GENOMIC DNA]</scope>
</reference>
<sequence length="82" mass="9155">MSEIKEANSPNLEPMDCTVWAVVEAKACGKPHRPVDSLKEAPQEAWHELNAPYLRATVDAFLKRLKARIDADGDIFESQCCV</sequence>
<keyword evidence="2" id="KW-1185">Reference proteome</keyword>
<accession>A0A183FAK6</accession>
<reference evidence="3" key="2">
    <citation type="submission" date="2019-09" db="UniProtKB">
        <authorList>
            <consortium name="WormBaseParasite"/>
        </authorList>
    </citation>
    <scope>IDENTIFICATION</scope>
</reference>
<organism evidence="2 3">
    <name type="scientific">Heligmosomoides polygyrus</name>
    <name type="common">Parasitic roundworm</name>
    <dbReference type="NCBI Taxonomy" id="6339"/>
    <lineage>
        <taxon>Eukaryota</taxon>
        <taxon>Metazoa</taxon>
        <taxon>Ecdysozoa</taxon>
        <taxon>Nematoda</taxon>
        <taxon>Chromadorea</taxon>
        <taxon>Rhabditida</taxon>
        <taxon>Rhabditina</taxon>
        <taxon>Rhabditomorpha</taxon>
        <taxon>Strongyloidea</taxon>
        <taxon>Heligmosomidae</taxon>
        <taxon>Heligmosomoides</taxon>
    </lineage>
</organism>
<accession>A0A3P7VAZ7</accession>
<name>A0A183FAK6_HELPZ</name>
<evidence type="ECO:0000313" key="1">
    <source>
        <dbReference type="EMBL" id="VDO32037.1"/>
    </source>
</evidence>
<dbReference type="WBParaSite" id="HPBE_0000319801-mRNA-1">
    <property type="protein sequence ID" value="HPBE_0000319801-mRNA-1"/>
    <property type="gene ID" value="HPBE_0000319801"/>
</dbReference>
<dbReference type="InterPro" id="IPR036397">
    <property type="entry name" value="RNaseH_sf"/>
</dbReference>
<protein>
    <submittedName>
        <fullName evidence="1 3">Uncharacterized protein</fullName>
    </submittedName>
</protein>
<gene>
    <name evidence="1" type="ORF">HPBE_LOCUS3198</name>
</gene>
<dbReference type="Proteomes" id="UP000050761">
    <property type="component" value="Unassembled WGS sequence"/>
</dbReference>
<dbReference type="Gene3D" id="3.30.420.10">
    <property type="entry name" value="Ribonuclease H-like superfamily/Ribonuclease H"/>
    <property type="match status" value="1"/>
</dbReference>
<dbReference type="OrthoDB" id="7951431at2759"/>
<dbReference type="EMBL" id="UZAH01006999">
    <property type="protein sequence ID" value="VDO32037.1"/>
    <property type="molecule type" value="Genomic_DNA"/>
</dbReference>
<dbReference type="GO" id="GO:0003676">
    <property type="term" value="F:nucleic acid binding"/>
    <property type="evidence" value="ECO:0007669"/>
    <property type="project" value="InterPro"/>
</dbReference>
<proteinExistence type="predicted"/>
<evidence type="ECO:0000313" key="2">
    <source>
        <dbReference type="Proteomes" id="UP000050761"/>
    </source>
</evidence>